<feature type="compositionally biased region" description="Polar residues" evidence="12">
    <location>
        <begin position="1"/>
        <end position="32"/>
    </location>
</feature>
<comment type="subcellular location">
    <subcellularLocation>
        <location evidence="1">Nucleus</location>
    </subcellularLocation>
</comment>
<keyword evidence="6" id="KW-0238">DNA-binding</keyword>
<dbReference type="GO" id="GO:0008270">
    <property type="term" value="F:zinc ion binding"/>
    <property type="evidence" value="ECO:0007669"/>
    <property type="project" value="UniProtKB-KW"/>
</dbReference>
<keyword evidence="11" id="KW-0175">Coiled coil</keyword>
<dbReference type="PROSITE" id="PS01359">
    <property type="entry name" value="ZF_PHD_1"/>
    <property type="match status" value="1"/>
</dbReference>
<feature type="region of interest" description="Disordered" evidence="12">
    <location>
        <begin position="1"/>
        <end position="98"/>
    </location>
</feature>
<dbReference type="InterPro" id="IPR013083">
    <property type="entry name" value="Znf_RING/FYVE/PHD"/>
</dbReference>
<dbReference type="STRING" id="451379.A0A158R5M1"/>
<sequence length="798" mass="89957">MSTNLTEENSTVVVKSTETTPCDSNSKQNITKQESDVTRTVFEHESSDVAASSNLEGNPPLVSEKNVPNNSLMQSSLSPTVSEVTSVASRDEKEKSDVLNDNNAEESNCFCGKVSKGMAMIGCDYCSDWYHMQCVQITRAQAKTIEKYACPRCTSKDETLHTIYKDVDLRERSKEGFDRNYLKKRKKERDLKNEFMNDAKKAVKENCENFRLPPGCNNCINCFRDADWRCGKCAFCESRKEPCLKRVCILQNENAVNSERQSCGIEKSVEGNSATNSASTVAVGSLSSGTAIGLNASTGKATSGHAGEKKRGRRRGWKKNKSDSNLRKRKRSSDKEDNSSSDGGYVGTDRTLTLEQRRKIASAAYFGFTQRNRRTPEEERQCFGPGCTLSARPGSKYCSDTCGLNLAKKRLNTILPGRVNNYWEQLPCASINSERQQAVLEEQLQQLTNDRRVIESYKDELQKWIMSILNIEPKSDDNVDDNFDWDFVLHCAVCTLEFPAKQIAKHAERCFVRTEKQSCYGAPNKAVANPCNLYCEAYNKINKTYCKRLRVLCSEHYKPGIEDEIKDSFKVCGFPLIWNYSEYRPLCKMFADPSLFLSKGFCLRRRKQCYQHHNWIQNVMGLIDVELMNKLIKIDECLGKKRWLQITDKLRGDVLSLMCNDTVHQKSSPETSSIANTNTASVKMENNENSGNSFACFGTEGGAEMTCDSPVQTEQSEMKLESKDNFDLKDDNEDRDEKCLLNDSHLSDTEEKLTHHSYAEEKSLASSIACDSVEMINKVEMGNSESVNVRAVAEDSPK</sequence>
<feature type="compositionally biased region" description="Polar residues" evidence="12">
    <location>
        <begin position="66"/>
        <end position="88"/>
    </location>
</feature>
<organism evidence="14 15">
    <name type="scientific">Syphacia muris</name>
    <dbReference type="NCBI Taxonomy" id="451379"/>
    <lineage>
        <taxon>Eukaryota</taxon>
        <taxon>Metazoa</taxon>
        <taxon>Ecdysozoa</taxon>
        <taxon>Nematoda</taxon>
        <taxon>Chromadorea</taxon>
        <taxon>Rhabditida</taxon>
        <taxon>Spirurina</taxon>
        <taxon>Oxyuridomorpha</taxon>
        <taxon>Oxyuroidea</taxon>
        <taxon>Oxyuridae</taxon>
        <taxon>Syphacia</taxon>
    </lineage>
</organism>
<dbReference type="InterPro" id="IPR019787">
    <property type="entry name" value="Znf_PHD-finger"/>
</dbReference>
<proteinExistence type="predicted"/>
<dbReference type="PANTHER" id="PTHR46174">
    <property type="entry name" value="CXXC-TYPE ZINC FINGER PROTEIN 1"/>
    <property type="match status" value="1"/>
</dbReference>
<evidence type="ECO:0000256" key="7">
    <source>
        <dbReference type="ARBA" id="ARBA00023163"/>
    </source>
</evidence>
<evidence type="ECO:0000256" key="6">
    <source>
        <dbReference type="ARBA" id="ARBA00023125"/>
    </source>
</evidence>
<name>A0A158R5M1_9BILA</name>
<feature type="coiled-coil region" evidence="11">
    <location>
        <begin position="430"/>
        <end position="460"/>
    </location>
</feature>
<dbReference type="InterPro" id="IPR037869">
    <property type="entry name" value="Spp1/CFP1"/>
</dbReference>
<evidence type="ECO:0000256" key="3">
    <source>
        <dbReference type="ARBA" id="ARBA00022771"/>
    </source>
</evidence>
<evidence type="ECO:0000313" key="14">
    <source>
        <dbReference type="Proteomes" id="UP000046393"/>
    </source>
</evidence>
<accession>A0A158R5M1</accession>
<feature type="region of interest" description="Disordered" evidence="12">
    <location>
        <begin position="715"/>
        <end position="734"/>
    </location>
</feature>
<evidence type="ECO:0000259" key="13">
    <source>
        <dbReference type="PROSITE" id="PS50016"/>
    </source>
</evidence>
<dbReference type="SMART" id="SM00249">
    <property type="entry name" value="PHD"/>
    <property type="match status" value="1"/>
</dbReference>
<dbReference type="GO" id="GO:0045893">
    <property type="term" value="P:positive regulation of DNA-templated transcription"/>
    <property type="evidence" value="ECO:0007669"/>
    <property type="project" value="TreeGrafter"/>
</dbReference>
<evidence type="ECO:0000256" key="5">
    <source>
        <dbReference type="ARBA" id="ARBA00023015"/>
    </source>
</evidence>
<protein>
    <recommendedName>
        <fullName evidence="9">CXXC-type zinc finger protein 1</fullName>
    </recommendedName>
</protein>
<dbReference type="WBParaSite" id="SMUV_0000731801-mRNA-1">
    <property type="protein sequence ID" value="SMUV_0000731801-mRNA-1"/>
    <property type="gene ID" value="SMUV_0000731801"/>
</dbReference>
<evidence type="ECO:0000256" key="10">
    <source>
        <dbReference type="PROSITE-ProRule" id="PRU00146"/>
    </source>
</evidence>
<feature type="region of interest" description="Disordered" evidence="12">
    <location>
        <begin position="294"/>
        <end position="350"/>
    </location>
</feature>
<reference evidence="15" key="1">
    <citation type="submission" date="2016-04" db="UniProtKB">
        <authorList>
            <consortium name="WormBaseParasite"/>
        </authorList>
    </citation>
    <scope>IDENTIFICATION</scope>
</reference>
<dbReference type="InterPro" id="IPR019786">
    <property type="entry name" value="Zinc_finger_PHD-type_CS"/>
</dbReference>
<feature type="domain" description="PHD-type" evidence="13">
    <location>
        <begin position="106"/>
        <end position="156"/>
    </location>
</feature>
<dbReference type="GO" id="GO:0048188">
    <property type="term" value="C:Set1C/COMPASS complex"/>
    <property type="evidence" value="ECO:0007669"/>
    <property type="project" value="InterPro"/>
</dbReference>
<evidence type="ECO:0000256" key="1">
    <source>
        <dbReference type="ARBA" id="ARBA00004123"/>
    </source>
</evidence>
<keyword evidence="3 10" id="KW-0863">Zinc-finger</keyword>
<evidence type="ECO:0000256" key="9">
    <source>
        <dbReference type="ARBA" id="ARBA00023828"/>
    </source>
</evidence>
<dbReference type="InterPro" id="IPR022056">
    <property type="entry name" value="CpG-bd_C"/>
</dbReference>
<evidence type="ECO:0000256" key="4">
    <source>
        <dbReference type="ARBA" id="ARBA00022833"/>
    </source>
</evidence>
<evidence type="ECO:0000256" key="11">
    <source>
        <dbReference type="SAM" id="Coils"/>
    </source>
</evidence>
<feature type="compositionally biased region" description="Basic and acidic residues" evidence="12">
    <location>
        <begin position="716"/>
        <end position="729"/>
    </location>
</feature>
<evidence type="ECO:0000256" key="2">
    <source>
        <dbReference type="ARBA" id="ARBA00022723"/>
    </source>
</evidence>
<evidence type="ECO:0000313" key="15">
    <source>
        <dbReference type="WBParaSite" id="SMUV_0000731801-mRNA-1"/>
    </source>
</evidence>
<dbReference type="Pfam" id="PF00628">
    <property type="entry name" value="PHD"/>
    <property type="match status" value="1"/>
</dbReference>
<keyword evidence="8" id="KW-0539">Nucleus</keyword>
<dbReference type="InterPro" id="IPR001965">
    <property type="entry name" value="Znf_PHD"/>
</dbReference>
<feature type="compositionally biased region" description="Basic residues" evidence="12">
    <location>
        <begin position="308"/>
        <end position="319"/>
    </location>
</feature>
<dbReference type="PANTHER" id="PTHR46174:SF1">
    <property type="entry name" value="CXXC-TYPE ZINC FINGER PROTEIN 1"/>
    <property type="match status" value="1"/>
</dbReference>
<dbReference type="SUPFAM" id="SSF57903">
    <property type="entry name" value="FYVE/PHD zinc finger"/>
    <property type="match status" value="1"/>
</dbReference>
<evidence type="ECO:0000256" key="12">
    <source>
        <dbReference type="SAM" id="MobiDB-lite"/>
    </source>
</evidence>
<dbReference type="PROSITE" id="PS50016">
    <property type="entry name" value="ZF_PHD_2"/>
    <property type="match status" value="1"/>
</dbReference>
<keyword evidence="14" id="KW-1185">Reference proteome</keyword>
<keyword evidence="5" id="KW-0805">Transcription regulation</keyword>
<dbReference type="Pfam" id="PF12269">
    <property type="entry name" value="CpG_bind_C"/>
    <property type="match status" value="1"/>
</dbReference>
<keyword evidence="4" id="KW-0862">Zinc</keyword>
<keyword evidence="2" id="KW-0479">Metal-binding</keyword>
<dbReference type="GO" id="GO:0003677">
    <property type="term" value="F:DNA binding"/>
    <property type="evidence" value="ECO:0007669"/>
    <property type="project" value="UniProtKB-KW"/>
</dbReference>
<dbReference type="Proteomes" id="UP000046393">
    <property type="component" value="Unplaced"/>
</dbReference>
<evidence type="ECO:0000256" key="8">
    <source>
        <dbReference type="ARBA" id="ARBA00023242"/>
    </source>
</evidence>
<feature type="compositionally biased region" description="Basic and acidic residues" evidence="12">
    <location>
        <begin position="33"/>
        <end position="47"/>
    </location>
</feature>
<feature type="compositionally biased region" description="Basic and acidic residues" evidence="12">
    <location>
        <begin position="89"/>
        <end position="98"/>
    </location>
</feature>
<dbReference type="InterPro" id="IPR011011">
    <property type="entry name" value="Znf_FYVE_PHD"/>
</dbReference>
<dbReference type="Gene3D" id="3.30.40.10">
    <property type="entry name" value="Zinc/RING finger domain, C3HC4 (zinc finger)"/>
    <property type="match status" value="1"/>
</dbReference>
<dbReference type="AlphaFoldDB" id="A0A158R5M1"/>
<keyword evidence="7" id="KW-0804">Transcription</keyword>